<dbReference type="EMBL" id="NKCK01000494">
    <property type="protein sequence ID" value="RSL80996.1"/>
    <property type="molecule type" value="Genomic_DNA"/>
</dbReference>
<dbReference type="PANTHER" id="PTHR37981:SF1">
    <property type="entry name" value="SGNH HYDROLASE-TYPE ESTERASE DOMAIN-CONTAINING PROTEIN"/>
    <property type="match status" value="1"/>
</dbReference>
<dbReference type="Gene3D" id="3.40.50.1110">
    <property type="entry name" value="SGNH hydrolase"/>
    <property type="match status" value="1"/>
</dbReference>
<feature type="chain" id="PRO_5019544351" description="SGNH hydrolase-type esterase domain-containing protein" evidence="1">
    <location>
        <begin position="22"/>
        <end position="214"/>
    </location>
</feature>
<evidence type="ECO:0000313" key="3">
    <source>
        <dbReference type="Proteomes" id="UP000287144"/>
    </source>
</evidence>
<evidence type="ECO:0008006" key="4">
    <source>
        <dbReference type="Google" id="ProtNLM"/>
    </source>
</evidence>
<gene>
    <name evidence="2" type="ORF">CEP52_017292</name>
</gene>
<comment type="caution">
    <text evidence="2">The sequence shown here is derived from an EMBL/GenBank/DDBJ whole genome shotgun (WGS) entry which is preliminary data.</text>
</comment>
<evidence type="ECO:0000256" key="1">
    <source>
        <dbReference type="SAM" id="SignalP"/>
    </source>
</evidence>
<dbReference type="STRING" id="1325735.A0A428RTY2"/>
<accession>A0A428RTY2</accession>
<protein>
    <recommendedName>
        <fullName evidence="4">SGNH hydrolase-type esterase domain-containing protein</fullName>
    </recommendedName>
</protein>
<feature type="signal peptide" evidence="1">
    <location>
        <begin position="1"/>
        <end position="21"/>
    </location>
</feature>
<dbReference type="PANTHER" id="PTHR37981">
    <property type="entry name" value="LIPASE 2"/>
    <property type="match status" value="1"/>
</dbReference>
<keyword evidence="1" id="KW-0732">Signal</keyword>
<dbReference type="SUPFAM" id="SSF52266">
    <property type="entry name" value="SGNH hydrolase"/>
    <property type="match status" value="1"/>
</dbReference>
<organism evidence="2 3">
    <name type="scientific">Fusarium oligoseptatum</name>
    <dbReference type="NCBI Taxonomy" id="2604345"/>
    <lineage>
        <taxon>Eukaryota</taxon>
        <taxon>Fungi</taxon>
        <taxon>Dikarya</taxon>
        <taxon>Ascomycota</taxon>
        <taxon>Pezizomycotina</taxon>
        <taxon>Sordariomycetes</taxon>
        <taxon>Hypocreomycetidae</taxon>
        <taxon>Hypocreales</taxon>
        <taxon>Nectriaceae</taxon>
        <taxon>Fusarium</taxon>
        <taxon>Fusarium solani species complex</taxon>
    </lineage>
</organism>
<dbReference type="InterPro" id="IPR037460">
    <property type="entry name" value="SEST-like"/>
</dbReference>
<name>A0A428RTY2_9HYPO</name>
<dbReference type="GO" id="GO:0006629">
    <property type="term" value="P:lipid metabolic process"/>
    <property type="evidence" value="ECO:0007669"/>
    <property type="project" value="TreeGrafter"/>
</dbReference>
<proteinExistence type="predicted"/>
<evidence type="ECO:0000313" key="2">
    <source>
        <dbReference type="EMBL" id="RSL80996.1"/>
    </source>
</evidence>
<sequence length="214" mass="23511">MRHDLLRPCLAIIALAGSAVARPALDQFGSMSMNSLFQRDEDFETDDLSFIKKIAAVGDSYSAGIGAGSPLLPGLDELDCRRYDHAYPKLVSQDERLGDHSFQFKSCSGAVVKDIIEKQIPTLAGSQDVIMISAGGNDAELTLVLNQCIFQWLAFNKGQAAIGFVAELLRMKWAKGWDWIVNSRGCEGQLGHSLKIIESDDFAKRLDKMLEDAK</sequence>
<feature type="non-terminal residue" evidence="2">
    <location>
        <position position="214"/>
    </location>
</feature>
<dbReference type="Proteomes" id="UP000287144">
    <property type="component" value="Unassembled WGS sequence"/>
</dbReference>
<dbReference type="InterPro" id="IPR036514">
    <property type="entry name" value="SGNH_hydro_sf"/>
</dbReference>
<reference evidence="2 3" key="1">
    <citation type="submission" date="2017-06" db="EMBL/GenBank/DDBJ databases">
        <title>Comparative genomic analysis of Ambrosia Fusariam Clade fungi.</title>
        <authorList>
            <person name="Stajich J.E."/>
            <person name="Carrillo J."/>
            <person name="Kijimoto T."/>
            <person name="Eskalen A."/>
            <person name="O'Donnell K."/>
            <person name="Kasson M."/>
        </authorList>
    </citation>
    <scope>NUCLEOTIDE SEQUENCE [LARGE SCALE GENOMIC DNA]</scope>
    <source>
        <strain evidence="2 3">NRRL62579</strain>
    </source>
</reference>
<dbReference type="GO" id="GO:0016788">
    <property type="term" value="F:hydrolase activity, acting on ester bonds"/>
    <property type="evidence" value="ECO:0007669"/>
    <property type="project" value="InterPro"/>
</dbReference>
<dbReference type="AlphaFoldDB" id="A0A428RTY2"/>
<keyword evidence="3" id="KW-1185">Reference proteome</keyword>